<name>A0ABU3VFV9_9RHOB</name>
<sequence>MPNITGTSGDDDIDVTNDNGTLNGNSAGTPIDQVRGRAGDDTISITDSTISGRVVGNGGADAIVITGSVIGGRVASGSDADQVTISGSSVVDVRLGGGDDTLTLGSTSVAGTIDGGTGTDALNLPAGTVVNDSTIGSFTVTAGATYSLTNGTLTLPTGETVAYTALESGTGFPCFCQGTMIQTPQGSRPIDDLKAGDMVLNREGRARRLRWTVSRSFSKRDLANTAQLYPVRIVAGALGQGLPIRDLLVSRQHRMLVQSRIAMRMFGVPEVLIPAVKLTVMPGIYVDERVNSVVYYHLLFDRHEVFLAEGAPTESLFTGPEAIKALTAAARAEIAAILPDVLRMDRTPDPVREIPPGRQQKRLLDRHLRNGRPLL</sequence>
<feature type="domain" description="Hedgehog/Intein (Hint)" evidence="2">
    <location>
        <begin position="173"/>
        <end position="319"/>
    </location>
</feature>
<keyword evidence="4" id="KW-1185">Reference proteome</keyword>
<gene>
    <name evidence="3" type="ORF">QO231_14610</name>
</gene>
<proteinExistence type="predicted"/>
<comment type="caution">
    <text evidence="3">The sequence shown here is derived from an EMBL/GenBank/DDBJ whole genome shotgun (WGS) entry which is preliminary data.</text>
</comment>
<organism evidence="3 4">
    <name type="scientific">Sedimentitalea todarodis</name>
    <dbReference type="NCBI Taxonomy" id="1631240"/>
    <lineage>
        <taxon>Bacteria</taxon>
        <taxon>Pseudomonadati</taxon>
        <taxon>Pseudomonadota</taxon>
        <taxon>Alphaproteobacteria</taxon>
        <taxon>Rhodobacterales</taxon>
        <taxon>Paracoccaceae</taxon>
        <taxon>Sedimentitalea</taxon>
    </lineage>
</organism>
<accession>A0ABU3VFV9</accession>
<dbReference type="Proteomes" id="UP001255416">
    <property type="component" value="Unassembled WGS sequence"/>
</dbReference>
<dbReference type="RefSeq" id="WP_316777756.1">
    <property type="nucleotide sequence ID" value="NZ_JASMWN010000011.1"/>
</dbReference>
<evidence type="ECO:0000256" key="1">
    <source>
        <dbReference type="SAM" id="MobiDB-lite"/>
    </source>
</evidence>
<reference evidence="4" key="1">
    <citation type="submission" date="2023-05" db="EMBL/GenBank/DDBJ databases">
        <title>Sedimentitalea sp. nov. JM2-8.</title>
        <authorList>
            <person name="Huang J."/>
        </authorList>
    </citation>
    <scope>NUCLEOTIDE SEQUENCE [LARGE SCALE GENOMIC DNA]</scope>
    <source>
        <strain evidence="4">KHS03</strain>
    </source>
</reference>
<dbReference type="InterPro" id="IPR028992">
    <property type="entry name" value="Hedgehog/Intein_dom"/>
</dbReference>
<dbReference type="Gene3D" id="2.160.20.160">
    <property type="match status" value="1"/>
</dbReference>
<dbReference type="EMBL" id="JASMWN010000011">
    <property type="protein sequence ID" value="MDU9005078.1"/>
    <property type="molecule type" value="Genomic_DNA"/>
</dbReference>
<feature type="region of interest" description="Disordered" evidence="1">
    <location>
        <begin position="1"/>
        <end position="37"/>
    </location>
</feature>
<dbReference type="Gene3D" id="2.170.16.10">
    <property type="entry name" value="Hedgehog/Intein (Hint) domain"/>
    <property type="match status" value="1"/>
</dbReference>
<feature type="compositionally biased region" description="Polar residues" evidence="1">
    <location>
        <begin position="16"/>
        <end position="28"/>
    </location>
</feature>
<evidence type="ECO:0000313" key="3">
    <source>
        <dbReference type="EMBL" id="MDU9005078.1"/>
    </source>
</evidence>
<dbReference type="SUPFAM" id="SSF51294">
    <property type="entry name" value="Hedgehog/intein (Hint) domain"/>
    <property type="match status" value="1"/>
</dbReference>
<evidence type="ECO:0000313" key="4">
    <source>
        <dbReference type="Proteomes" id="UP001255416"/>
    </source>
</evidence>
<protein>
    <submittedName>
        <fullName evidence="3">Hint domain-containing protein</fullName>
    </submittedName>
</protein>
<dbReference type="Pfam" id="PF13403">
    <property type="entry name" value="Hint_2"/>
    <property type="match status" value="1"/>
</dbReference>
<dbReference type="InterPro" id="IPR036844">
    <property type="entry name" value="Hint_dom_sf"/>
</dbReference>
<evidence type="ECO:0000259" key="2">
    <source>
        <dbReference type="Pfam" id="PF13403"/>
    </source>
</evidence>